<organism evidence="3 4">
    <name type="scientific">Actinacidiphila epipremni</name>
    <dbReference type="NCBI Taxonomy" id="2053013"/>
    <lineage>
        <taxon>Bacteria</taxon>
        <taxon>Bacillati</taxon>
        <taxon>Actinomycetota</taxon>
        <taxon>Actinomycetes</taxon>
        <taxon>Kitasatosporales</taxon>
        <taxon>Streptomycetaceae</taxon>
        <taxon>Actinacidiphila</taxon>
    </lineage>
</organism>
<feature type="region of interest" description="Disordered" evidence="1">
    <location>
        <begin position="49"/>
        <end position="71"/>
    </location>
</feature>
<comment type="caution">
    <text evidence="3">The sequence shown here is derived from an EMBL/GenBank/DDBJ whole genome shotgun (WGS) entry which is preliminary data.</text>
</comment>
<dbReference type="Proteomes" id="UP000734511">
    <property type="component" value="Unassembled WGS sequence"/>
</dbReference>
<accession>A0ABX0ZP25</accession>
<keyword evidence="2" id="KW-0812">Transmembrane</keyword>
<evidence type="ECO:0000256" key="2">
    <source>
        <dbReference type="SAM" id="Phobius"/>
    </source>
</evidence>
<evidence type="ECO:0000256" key="1">
    <source>
        <dbReference type="SAM" id="MobiDB-lite"/>
    </source>
</evidence>
<evidence type="ECO:0000313" key="4">
    <source>
        <dbReference type="Proteomes" id="UP000734511"/>
    </source>
</evidence>
<dbReference type="RefSeq" id="WP_167982224.1">
    <property type="nucleotide sequence ID" value="NZ_JAATEJ010000004.1"/>
</dbReference>
<protein>
    <submittedName>
        <fullName evidence="3">Uncharacterized protein</fullName>
    </submittedName>
</protein>
<proteinExistence type="predicted"/>
<keyword evidence="4" id="KW-1185">Reference proteome</keyword>
<name>A0ABX0ZP25_9ACTN</name>
<feature type="transmembrane region" description="Helical" evidence="2">
    <location>
        <begin position="78"/>
        <end position="98"/>
    </location>
</feature>
<evidence type="ECO:0000313" key="3">
    <source>
        <dbReference type="EMBL" id="NJP43366.1"/>
    </source>
</evidence>
<sequence length="256" mass="26875">MSTTSRGGTPVGPTPAERQELARLLAIPAERDLPEGRREHLKEFLMHEIEQTSGTPQLATEPGAPLPDARRPRRWKPAAAGVLVAAVAAVAAVALSAGGGDTGHAQAPAASAPHRITTDDYVLAQQPGGRVRISFTKGPRLFDAEKFQADLRRMGVPALVLSRAQVCAVTRTGEPAPPPVEVPVHDAPESVFRVEENGAGIAYVVRPAGIPHGSELALTTRLESDPPRVVLRAGLIRPVHQPWCAGTTTTSPGATG</sequence>
<gene>
    <name evidence="3" type="ORF">HCN08_08115</name>
</gene>
<keyword evidence="2" id="KW-0472">Membrane</keyword>
<reference evidence="3 4" key="1">
    <citation type="submission" date="2020-03" db="EMBL/GenBank/DDBJ databases">
        <title>WGS of actinomycetes isolated from Thailand.</title>
        <authorList>
            <person name="Thawai C."/>
        </authorList>
    </citation>
    <scope>NUCLEOTIDE SEQUENCE [LARGE SCALE GENOMIC DNA]</scope>
    <source>
        <strain evidence="3 4">PRB2-1</strain>
    </source>
</reference>
<dbReference type="EMBL" id="JAATEJ010000004">
    <property type="protein sequence ID" value="NJP43366.1"/>
    <property type="molecule type" value="Genomic_DNA"/>
</dbReference>
<keyword evidence="2" id="KW-1133">Transmembrane helix</keyword>